<dbReference type="PANTHER" id="PTHR47518:SF9">
    <property type="entry name" value="SERPENTINE RECEPTOR, CLASS T"/>
    <property type="match status" value="1"/>
</dbReference>
<name>A0AAV5UUB2_9BILA</name>
<gene>
    <name evidence="1" type="ORF">PFISCL1PPCAC_1100</name>
</gene>
<reference evidence="1" key="1">
    <citation type="submission" date="2023-10" db="EMBL/GenBank/DDBJ databases">
        <title>Genome assembly of Pristionchus species.</title>
        <authorList>
            <person name="Yoshida K."/>
            <person name="Sommer R.J."/>
        </authorList>
    </citation>
    <scope>NUCLEOTIDE SEQUENCE</scope>
    <source>
        <strain evidence="1">RS5133</strain>
    </source>
</reference>
<feature type="non-terminal residue" evidence="1">
    <location>
        <position position="1"/>
    </location>
</feature>
<protein>
    <recommendedName>
        <fullName evidence="3">G protein-coupled receptor</fullName>
    </recommendedName>
</protein>
<keyword evidence="2" id="KW-1185">Reference proteome</keyword>
<dbReference type="Proteomes" id="UP001432322">
    <property type="component" value="Unassembled WGS sequence"/>
</dbReference>
<accession>A0AAV5UUB2</accession>
<feature type="non-terminal residue" evidence="1">
    <location>
        <position position="96"/>
    </location>
</feature>
<comment type="caution">
    <text evidence="1">The sequence shown here is derived from an EMBL/GenBank/DDBJ whole genome shotgun (WGS) entry which is preliminary data.</text>
</comment>
<evidence type="ECO:0008006" key="3">
    <source>
        <dbReference type="Google" id="ProtNLM"/>
    </source>
</evidence>
<proteinExistence type="predicted"/>
<dbReference type="InterPro" id="IPR052854">
    <property type="entry name" value="Serpentine_rcpt_epsilon"/>
</dbReference>
<dbReference type="PANTHER" id="PTHR47518">
    <property type="entry name" value="SERPENTINE RECEPTOR CLASS EPSILON-13-RELATED"/>
    <property type="match status" value="1"/>
</dbReference>
<evidence type="ECO:0000313" key="2">
    <source>
        <dbReference type="Proteomes" id="UP001432322"/>
    </source>
</evidence>
<dbReference type="AlphaFoldDB" id="A0AAV5UUB2"/>
<evidence type="ECO:0000313" key="1">
    <source>
        <dbReference type="EMBL" id="GMT09803.1"/>
    </source>
</evidence>
<organism evidence="1 2">
    <name type="scientific">Pristionchus fissidentatus</name>
    <dbReference type="NCBI Taxonomy" id="1538716"/>
    <lineage>
        <taxon>Eukaryota</taxon>
        <taxon>Metazoa</taxon>
        <taxon>Ecdysozoa</taxon>
        <taxon>Nematoda</taxon>
        <taxon>Chromadorea</taxon>
        <taxon>Rhabditida</taxon>
        <taxon>Rhabditina</taxon>
        <taxon>Diplogasteromorpha</taxon>
        <taxon>Diplogasteroidea</taxon>
        <taxon>Neodiplogasteridae</taxon>
        <taxon>Pristionchus</taxon>
    </lineage>
</organism>
<sequence>AVSALLLVNRHYTRSHADYDLSELTSRYQLAENIRACRFMLTFVLFDSLITVIDIVADLGFDLSIVFELAIPWALCTIGHGSYRNRLRRLLCWPVR</sequence>
<dbReference type="EMBL" id="BTSY01000001">
    <property type="protein sequence ID" value="GMT09803.1"/>
    <property type="molecule type" value="Genomic_DNA"/>
</dbReference>